<dbReference type="SMART" id="SM00184">
    <property type="entry name" value="RING"/>
    <property type="match status" value="1"/>
</dbReference>
<dbReference type="EMBL" id="KM371112">
    <property type="protein sequence ID" value="AJK91674.1"/>
    <property type="molecule type" value="Genomic_DNA"/>
</dbReference>
<protein>
    <submittedName>
        <fullName evidence="4">ORF013</fullName>
    </submittedName>
    <submittedName>
        <fullName evidence="3">Putative ring finger domain protein</fullName>
    </submittedName>
</protein>
<dbReference type="RefSeq" id="YP_009121798.1">
    <property type="nucleotide sequence ID" value="NC_026511.1"/>
</dbReference>
<dbReference type="GeneID" id="23632015"/>
<dbReference type="OrthoDB" id="9375at10239"/>
<evidence type="ECO:0000313" key="3">
    <source>
        <dbReference type="EMBL" id="AID68450.1"/>
    </source>
</evidence>
<dbReference type="Proteomes" id="UP000201335">
    <property type="component" value="Segment"/>
</dbReference>
<evidence type="ECO:0000313" key="5">
    <source>
        <dbReference type="Proteomes" id="UP000201335"/>
    </source>
</evidence>
<dbReference type="SUPFAM" id="SSF57850">
    <property type="entry name" value="RING/U-box"/>
    <property type="match status" value="1"/>
</dbReference>
<dbReference type="EMBL" id="KJ698690">
    <property type="protein sequence ID" value="AID68450.1"/>
    <property type="molecule type" value="Genomic_DNA"/>
</dbReference>
<dbReference type="GO" id="GO:0008270">
    <property type="term" value="F:zinc ion binding"/>
    <property type="evidence" value="ECO:0007669"/>
    <property type="project" value="UniProtKB-KW"/>
</dbReference>
<organism evidence="3">
    <name type="scientific">Spodoptera frugiperda granulovirus</name>
    <dbReference type="NCBI Taxonomy" id="307454"/>
    <lineage>
        <taxon>Viruses</taxon>
        <taxon>Viruses incertae sedis</taxon>
        <taxon>Naldaviricetes</taxon>
        <taxon>Lefavirales</taxon>
        <taxon>Baculoviridae</taxon>
        <taxon>Betabaculovirus</taxon>
        <taxon>Betabaculovirus spofrugiperdae</taxon>
    </lineage>
</organism>
<feature type="domain" description="RING-type" evidence="2">
    <location>
        <begin position="156"/>
        <end position="192"/>
    </location>
</feature>
<dbReference type="Gene3D" id="3.30.40.10">
    <property type="entry name" value="Zinc/RING finger domain, C3HC4 (zinc finger)"/>
    <property type="match status" value="1"/>
</dbReference>
<dbReference type="InterPro" id="IPR013083">
    <property type="entry name" value="Znf_RING/FYVE/PHD"/>
</dbReference>
<keyword evidence="1" id="KW-0863">Zinc-finger</keyword>
<dbReference type="PROSITE" id="PS50089">
    <property type="entry name" value="ZF_RING_2"/>
    <property type="match status" value="1"/>
</dbReference>
<dbReference type="Pfam" id="PF13923">
    <property type="entry name" value="zf-C3HC4_2"/>
    <property type="match status" value="1"/>
</dbReference>
<keyword evidence="1" id="KW-0479">Metal-binding</keyword>
<reference evidence="3" key="1">
    <citation type="submission" date="2014-04" db="EMBL/GenBank/DDBJ databases">
        <title>Characterization of a Colombian granulovirus (Baculoviridae: betabaculovirus) isolated from Spodoptera frugiperda (J.E. Smith) (Lepidoptera: Noctuidae) larvae.</title>
        <authorList>
            <person name="Cuartas P."/>
            <person name="Barrera G."/>
            <person name="Barreto-Hernandez E."/>
            <person name="Villamizar L."/>
        </authorList>
    </citation>
    <scope>NUCLEOTIDE SEQUENCE</scope>
    <source>
        <strain evidence="3">VG008</strain>
    </source>
</reference>
<keyword evidence="1" id="KW-0862">Zinc</keyword>
<keyword evidence="5" id="KW-1185">Reference proteome</keyword>
<sequence length="225" mass="26285">MDDDDKRWSVVQETFFLHYFCALPDCLTKLPISVETVLILNLTTKALKKLQKDCADTFAVYEKYINLVRLKCYQVCVVMEKMGGVPYSHMIAEPYTQYNQDEQLNYDINCSVNLLLCTDLVKETVDNVIKLFDDVQQSKEYVYRLYQACTVSVHDCAVCRSTHTMLTACGHRFCYECFVKASSVKQECPVCRNTTNFRYIKDNTPDLLQTVRSYYEEHELTWVKK</sequence>
<evidence type="ECO:0000259" key="2">
    <source>
        <dbReference type="PROSITE" id="PS50089"/>
    </source>
</evidence>
<dbReference type="KEGG" id="vg:23632015"/>
<evidence type="ECO:0000256" key="1">
    <source>
        <dbReference type="PROSITE-ProRule" id="PRU00175"/>
    </source>
</evidence>
<reference evidence="4 5" key="3">
    <citation type="journal article" date="2015" name="Viruses">
        <title>The complete sequence of the first Spodoptera frugiperda Betabaculovirus genome: a natural multiple recombinant virus.</title>
        <authorList>
            <person name="Cuartas P.E."/>
            <person name="Barrera G.P."/>
            <person name="Belaich M.N."/>
            <person name="Barreto E."/>
            <person name="Ghiringhelli P.D."/>
            <person name="Villamizar L.F."/>
        </authorList>
    </citation>
    <scope>NUCLEOTIDE SEQUENCE [LARGE SCALE GENOMIC DNA]</scope>
    <source>
        <strain evidence="4">VG008</strain>
    </source>
</reference>
<name>A0A068FL50_9BBAC</name>
<accession>A0A068FL50</accession>
<dbReference type="InterPro" id="IPR001841">
    <property type="entry name" value="Znf_RING"/>
</dbReference>
<evidence type="ECO:0000313" key="4">
    <source>
        <dbReference type="EMBL" id="AJK91674.1"/>
    </source>
</evidence>
<reference evidence="4" key="2">
    <citation type="submission" date="2014-08" db="EMBL/GenBank/DDBJ databases">
        <authorList>
            <person name="Cuartas Otalora P.E."/>
            <person name="Barrera Cubillos G.P."/>
            <person name="Barreto Hernandez E."/>
            <person name="Belaich M.N."/>
            <person name="Ghiringhelli P.D."/>
            <person name="Villamizar Rivero L.F."/>
        </authorList>
    </citation>
    <scope>NUCLEOTIDE SEQUENCE</scope>
    <source>
        <strain evidence="4">VG008</strain>
    </source>
</reference>
<proteinExistence type="predicted"/>